<gene>
    <name evidence="1" type="ORF">OCBIM_22026766mg</name>
</gene>
<dbReference type="AlphaFoldDB" id="A0A0L8GXH1"/>
<protein>
    <submittedName>
        <fullName evidence="1">Uncharacterized protein</fullName>
    </submittedName>
</protein>
<dbReference type="EMBL" id="KQ420112">
    <property type="protein sequence ID" value="KOF81280.1"/>
    <property type="molecule type" value="Genomic_DNA"/>
</dbReference>
<proteinExistence type="predicted"/>
<organism evidence="1">
    <name type="scientific">Octopus bimaculoides</name>
    <name type="common">California two-spotted octopus</name>
    <dbReference type="NCBI Taxonomy" id="37653"/>
    <lineage>
        <taxon>Eukaryota</taxon>
        <taxon>Metazoa</taxon>
        <taxon>Spiralia</taxon>
        <taxon>Lophotrochozoa</taxon>
        <taxon>Mollusca</taxon>
        <taxon>Cephalopoda</taxon>
        <taxon>Coleoidea</taxon>
        <taxon>Octopodiformes</taxon>
        <taxon>Octopoda</taxon>
        <taxon>Incirrata</taxon>
        <taxon>Octopodidae</taxon>
        <taxon>Octopus</taxon>
    </lineage>
</organism>
<accession>A0A0L8GXH1</accession>
<name>A0A0L8GXH1_OCTBM</name>
<evidence type="ECO:0000313" key="1">
    <source>
        <dbReference type="EMBL" id="KOF81280.1"/>
    </source>
</evidence>
<reference evidence="1" key="1">
    <citation type="submission" date="2015-07" db="EMBL/GenBank/DDBJ databases">
        <title>MeaNS - Measles Nucleotide Surveillance Program.</title>
        <authorList>
            <person name="Tran T."/>
            <person name="Druce J."/>
        </authorList>
    </citation>
    <scope>NUCLEOTIDE SEQUENCE</scope>
    <source>
        <strain evidence="1">UCB-OBI-ISO-001</strain>
        <tissue evidence="1">Gonad</tissue>
    </source>
</reference>
<sequence>MLQQFLNGCTKNNIINLYAHTHTHHHHYFTGFLCLRERFNSWLKIPMWSNNKRKTHETLTITIKTDLLTDKRLPLSLAGHSDFIIQLHPTSCFNTDSVTP</sequence>